<keyword evidence="5" id="KW-0472">Membrane</keyword>
<protein>
    <submittedName>
        <fullName evidence="7">Type IV secretory system conjugative DNA transfer family protein</fullName>
    </submittedName>
</protein>
<gene>
    <name evidence="7" type="ORF">GCM10023205_53030</name>
</gene>
<keyword evidence="8" id="KW-1185">Reference proteome</keyword>
<evidence type="ECO:0000256" key="2">
    <source>
        <dbReference type="ARBA" id="ARBA00022475"/>
    </source>
</evidence>
<sequence length="545" mass="58474">MSATNKRRGPRDPLAAVSTLAAVVAAAALLAAAAYVDGRLAAAIGGALATAAAFAAEVARRVRRRPVVDRAAGHLATRADLHRVGTTAARGTAARLGVEPGTAPGLLIGRTVGGNRELWGSWEDMHIDIWGPRTGKTTSRAIPSVVAAPGVAVVTSNKRDIVDATREVRAKRGPVWVFDPQQQAGESISWWWNPLTFATSYPRALIMAGLFSSVPEAKHMRSDGYFHPAAQTLLAGLLFAAARDERPITDVYMWLTRPTDDSAVRILHDHDHDLVADSVAAIQASPERQRAGVYGTAVQMASFLTARDVTRWITPGNEPGRPEFRHADFAAGDVGSLYLLSEESNKAASPVVLALTTAVAYELEGRAIDSPGGRLRVPALFVLDEAASVCPWEELPFLYSHYGSRGIVMMTILQSWGQGVGVWGEAGMAQMWDVANVRVYGGGVPANSFLGTLAAGSGVFEARTTSYSGRGMGLWKRTVTRASRPEKVLDVHDFVALPRGRAYVKFGGAPPVLVRTIPWWEGPHADGIRDSLARHDPRRSIPRPQ</sequence>
<keyword evidence="2" id="KW-1003">Cell membrane</keyword>
<dbReference type="CDD" id="cd01127">
    <property type="entry name" value="TrwB_TraG_TraD_VirD4"/>
    <property type="match status" value="1"/>
</dbReference>
<comment type="caution">
    <text evidence="7">The sequence shown here is derived from an EMBL/GenBank/DDBJ whole genome shotgun (WGS) entry which is preliminary data.</text>
</comment>
<evidence type="ECO:0000256" key="4">
    <source>
        <dbReference type="ARBA" id="ARBA00022989"/>
    </source>
</evidence>
<keyword evidence="3" id="KW-0812">Transmembrane</keyword>
<accession>A0ABP9HUE9</accession>
<dbReference type="RefSeq" id="WP_345678202.1">
    <property type="nucleotide sequence ID" value="NZ_BAABHS010000020.1"/>
</dbReference>
<name>A0ABP9HUE9_9ACTN</name>
<dbReference type="InterPro" id="IPR032689">
    <property type="entry name" value="TraG-D_C"/>
</dbReference>
<dbReference type="Proteomes" id="UP001500466">
    <property type="component" value="Unassembled WGS sequence"/>
</dbReference>
<proteinExistence type="predicted"/>
<dbReference type="PANTHER" id="PTHR37937">
    <property type="entry name" value="CONJUGATIVE TRANSFER: DNA TRANSPORT"/>
    <property type="match status" value="1"/>
</dbReference>
<evidence type="ECO:0000256" key="3">
    <source>
        <dbReference type="ARBA" id="ARBA00022692"/>
    </source>
</evidence>
<evidence type="ECO:0000256" key="1">
    <source>
        <dbReference type="ARBA" id="ARBA00004651"/>
    </source>
</evidence>
<dbReference type="SUPFAM" id="SSF52540">
    <property type="entry name" value="P-loop containing nucleoside triphosphate hydrolases"/>
    <property type="match status" value="1"/>
</dbReference>
<keyword evidence="4" id="KW-1133">Transmembrane helix</keyword>
<dbReference type="Gene3D" id="3.40.50.300">
    <property type="entry name" value="P-loop containing nucleotide triphosphate hydrolases"/>
    <property type="match status" value="1"/>
</dbReference>
<evidence type="ECO:0000256" key="5">
    <source>
        <dbReference type="ARBA" id="ARBA00023136"/>
    </source>
</evidence>
<reference evidence="8" key="1">
    <citation type="journal article" date="2019" name="Int. J. Syst. Evol. Microbiol.">
        <title>The Global Catalogue of Microorganisms (GCM) 10K type strain sequencing project: providing services to taxonomists for standard genome sequencing and annotation.</title>
        <authorList>
            <consortium name="The Broad Institute Genomics Platform"/>
            <consortium name="The Broad Institute Genome Sequencing Center for Infectious Disease"/>
            <person name="Wu L."/>
            <person name="Ma J."/>
        </authorList>
    </citation>
    <scope>NUCLEOTIDE SEQUENCE [LARGE SCALE GENOMIC DNA]</scope>
    <source>
        <strain evidence="8">JCM 17986</strain>
    </source>
</reference>
<dbReference type="InterPro" id="IPR027417">
    <property type="entry name" value="P-loop_NTPase"/>
</dbReference>
<dbReference type="PANTHER" id="PTHR37937:SF1">
    <property type="entry name" value="CONJUGATIVE TRANSFER: DNA TRANSPORT"/>
    <property type="match status" value="1"/>
</dbReference>
<evidence type="ECO:0000313" key="8">
    <source>
        <dbReference type="Proteomes" id="UP001500466"/>
    </source>
</evidence>
<feature type="domain" description="TraD/TraG TraM recognition site" evidence="6">
    <location>
        <begin position="378"/>
        <end position="498"/>
    </location>
</feature>
<dbReference type="Pfam" id="PF12696">
    <property type="entry name" value="TraG-D_C"/>
    <property type="match status" value="1"/>
</dbReference>
<dbReference type="InterPro" id="IPR051539">
    <property type="entry name" value="T4SS-coupling_protein"/>
</dbReference>
<organism evidence="7 8">
    <name type="scientific">Yinghuangia aomiensis</name>
    <dbReference type="NCBI Taxonomy" id="676205"/>
    <lineage>
        <taxon>Bacteria</taxon>
        <taxon>Bacillati</taxon>
        <taxon>Actinomycetota</taxon>
        <taxon>Actinomycetes</taxon>
        <taxon>Kitasatosporales</taxon>
        <taxon>Streptomycetaceae</taxon>
        <taxon>Yinghuangia</taxon>
    </lineage>
</organism>
<evidence type="ECO:0000259" key="6">
    <source>
        <dbReference type="Pfam" id="PF12696"/>
    </source>
</evidence>
<comment type="subcellular location">
    <subcellularLocation>
        <location evidence="1">Cell membrane</location>
        <topology evidence="1">Multi-pass membrane protein</topology>
    </subcellularLocation>
</comment>
<evidence type="ECO:0000313" key="7">
    <source>
        <dbReference type="EMBL" id="GAA4978393.1"/>
    </source>
</evidence>
<dbReference type="EMBL" id="BAABHS010000020">
    <property type="protein sequence ID" value="GAA4978393.1"/>
    <property type="molecule type" value="Genomic_DNA"/>
</dbReference>